<proteinExistence type="predicted"/>
<accession>A0AAE0S172</accession>
<reference evidence="1" key="1">
    <citation type="journal article" date="2021" name="Genome Biol. Evol.">
        <title>A High-Quality Reference Genome for a Parasitic Bivalve with Doubly Uniparental Inheritance (Bivalvia: Unionida).</title>
        <authorList>
            <person name="Smith C.H."/>
        </authorList>
    </citation>
    <scope>NUCLEOTIDE SEQUENCE</scope>
    <source>
        <strain evidence="1">CHS0354</strain>
    </source>
</reference>
<evidence type="ECO:0000313" key="2">
    <source>
        <dbReference type="Proteomes" id="UP001195483"/>
    </source>
</evidence>
<dbReference type="EMBL" id="JAEAOA010002335">
    <property type="protein sequence ID" value="KAK3583421.1"/>
    <property type="molecule type" value="Genomic_DNA"/>
</dbReference>
<dbReference type="AlphaFoldDB" id="A0AAE0S172"/>
<keyword evidence="2" id="KW-1185">Reference proteome</keyword>
<dbReference type="Proteomes" id="UP001195483">
    <property type="component" value="Unassembled WGS sequence"/>
</dbReference>
<reference evidence="1" key="3">
    <citation type="submission" date="2023-05" db="EMBL/GenBank/DDBJ databases">
        <authorList>
            <person name="Smith C.H."/>
        </authorList>
    </citation>
    <scope>NUCLEOTIDE SEQUENCE</scope>
    <source>
        <strain evidence="1">CHS0354</strain>
        <tissue evidence="1">Mantle</tissue>
    </source>
</reference>
<organism evidence="1 2">
    <name type="scientific">Potamilus streckersoni</name>
    <dbReference type="NCBI Taxonomy" id="2493646"/>
    <lineage>
        <taxon>Eukaryota</taxon>
        <taxon>Metazoa</taxon>
        <taxon>Spiralia</taxon>
        <taxon>Lophotrochozoa</taxon>
        <taxon>Mollusca</taxon>
        <taxon>Bivalvia</taxon>
        <taxon>Autobranchia</taxon>
        <taxon>Heteroconchia</taxon>
        <taxon>Palaeoheterodonta</taxon>
        <taxon>Unionida</taxon>
        <taxon>Unionoidea</taxon>
        <taxon>Unionidae</taxon>
        <taxon>Ambleminae</taxon>
        <taxon>Lampsilini</taxon>
        <taxon>Potamilus</taxon>
    </lineage>
</organism>
<protein>
    <submittedName>
        <fullName evidence="1">Uncharacterized protein</fullName>
    </submittedName>
</protein>
<name>A0AAE0S172_9BIVA</name>
<reference evidence="1" key="2">
    <citation type="journal article" date="2021" name="Genome Biol. Evol.">
        <title>Developing a high-quality reference genome for a parasitic bivalve with doubly uniparental inheritance (Bivalvia: Unionida).</title>
        <authorList>
            <person name="Smith C.H."/>
        </authorList>
    </citation>
    <scope>NUCLEOTIDE SEQUENCE</scope>
    <source>
        <strain evidence="1">CHS0354</strain>
        <tissue evidence="1">Mantle</tissue>
    </source>
</reference>
<gene>
    <name evidence="1" type="ORF">CHS0354_040393</name>
</gene>
<comment type="caution">
    <text evidence="1">The sequence shown here is derived from an EMBL/GenBank/DDBJ whole genome shotgun (WGS) entry which is preliminary data.</text>
</comment>
<evidence type="ECO:0000313" key="1">
    <source>
        <dbReference type="EMBL" id="KAK3583421.1"/>
    </source>
</evidence>
<sequence length="80" mass="8939">MSEVQPTDSKKYYCLVTLTVPSGYRLATHQPPSKTNLGTWLRISGTRMDDAERAEHVSQSSAFVLGRIGKHSILCLRYLA</sequence>